<keyword evidence="16" id="KW-1185">Reference proteome</keyword>
<comment type="function">
    <text evidence="9 12">This protein binds to the 23S rRNA, and is important in its secondary structure. It is located near the subunit interface in the base of the L7/L12 stalk, and near the tRNA binding site of the peptidyltransferase center.</text>
</comment>
<dbReference type="InterPro" id="IPR036789">
    <property type="entry name" value="Ribosomal_uL6-like_a/b-dom_sf"/>
</dbReference>
<dbReference type="Gene3D" id="3.30.1490.10">
    <property type="match status" value="1"/>
</dbReference>
<dbReference type="EMBL" id="BLPG01000001">
    <property type="protein sequence ID" value="GFJ89811.1"/>
    <property type="molecule type" value="Genomic_DNA"/>
</dbReference>
<evidence type="ECO:0000313" key="15">
    <source>
        <dbReference type="EMBL" id="GFJ89811.1"/>
    </source>
</evidence>
<dbReference type="InterPro" id="IPR000630">
    <property type="entry name" value="Ribosomal_uS8"/>
</dbReference>
<evidence type="ECO:0000256" key="12">
    <source>
        <dbReference type="RuleBase" id="RU003870"/>
    </source>
</evidence>
<dbReference type="PRINTS" id="PR00059">
    <property type="entry name" value="RIBOSOMALL6"/>
</dbReference>
<dbReference type="HAMAP" id="MF_01302_B">
    <property type="entry name" value="Ribosomal_uS8_B"/>
    <property type="match status" value="1"/>
</dbReference>
<dbReference type="InterPro" id="IPR035987">
    <property type="entry name" value="Ribosomal_uS8_sf"/>
</dbReference>
<feature type="region of interest" description="Disordered" evidence="13">
    <location>
        <begin position="120"/>
        <end position="141"/>
    </location>
</feature>
<dbReference type="GO" id="GO:0002181">
    <property type="term" value="P:cytoplasmic translation"/>
    <property type="evidence" value="ECO:0007669"/>
    <property type="project" value="TreeGrafter"/>
</dbReference>
<evidence type="ECO:0000259" key="14">
    <source>
        <dbReference type="Pfam" id="PF00347"/>
    </source>
</evidence>
<keyword evidence="6 8" id="KW-0687">Ribonucleoprotein</keyword>
<evidence type="ECO:0000256" key="2">
    <source>
        <dbReference type="ARBA" id="ARBA00009356"/>
    </source>
</evidence>
<dbReference type="Pfam" id="PF00347">
    <property type="entry name" value="Ribosomal_L6"/>
    <property type="match status" value="2"/>
</dbReference>
<evidence type="ECO:0000256" key="4">
    <source>
        <dbReference type="ARBA" id="ARBA00022884"/>
    </source>
</evidence>
<dbReference type="InterPro" id="IPR020040">
    <property type="entry name" value="Ribosomal_uL6_a/b-dom"/>
</dbReference>
<reference evidence="15 16" key="2">
    <citation type="submission" date="2020-03" db="EMBL/GenBank/DDBJ databases">
        <authorList>
            <person name="Ichikawa N."/>
            <person name="Kimura A."/>
            <person name="Kitahashi Y."/>
            <person name="Uohara A."/>
        </authorList>
    </citation>
    <scope>NUCLEOTIDE SEQUENCE [LARGE SCALE GENOMIC DNA]</scope>
    <source>
        <strain evidence="15 16">NBRC 108638</strain>
    </source>
</reference>
<protein>
    <recommendedName>
        <fullName evidence="8 9">Multifunctional fusion protein</fullName>
    </recommendedName>
    <domain>
        <recommendedName>
            <fullName evidence="8">Small ribosomal subunit protein uS8</fullName>
        </recommendedName>
    </domain>
    <domain>
        <recommendedName>
            <fullName evidence="9">Large ribosomal subunit protein uL6</fullName>
        </recommendedName>
    </domain>
</protein>
<comment type="similarity">
    <text evidence="2 9 11">Belongs to the universal ribosomal protein uL6 family.</text>
</comment>
<feature type="domain" description="Large ribosomal subunit protein uL6 alpha-beta" evidence="14">
    <location>
        <begin position="233"/>
        <end position="306"/>
    </location>
</feature>
<dbReference type="SUPFAM" id="SSF56053">
    <property type="entry name" value="Ribosomal protein L6"/>
    <property type="match status" value="2"/>
</dbReference>
<organism evidence="15 16">
    <name type="scientific">Phytohabitans rumicis</name>
    <dbReference type="NCBI Taxonomy" id="1076125"/>
    <lineage>
        <taxon>Bacteria</taxon>
        <taxon>Bacillati</taxon>
        <taxon>Actinomycetota</taxon>
        <taxon>Actinomycetes</taxon>
        <taxon>Micromonosporales</taxon>
        <taxon>Micromonosporaceae</taxon>
    </lineage>
</organism>
<evidence type="ECO:0000256" key="13">
    <source>
        <dbReference type="SAM" id="MobiDB-lite"/>
    </source>
</evidence>
<evidence type="ECO:0000256" key="5">
    <source>
        <dbReference type="ARBA" id="ARBA00022980"/>
    </source>
</evidence>
<dbReference type="PROSITE" id="PS00525">
    <property type="entry name" value="RIBOSOMAL_L6_1"/>
    <property type="match status" value="1"/>
</dbReference>
<dbReference type="NCBIfam" id="NF001109">
    <property type="entry name" value="PRK00136.1"/>
    <property type="match status" value="1"/>
</dbReference>
<evidence type="ECO:0000256" key="6">
    <source>
        <dbReference type="ARBA" id="ARBA00023274"/>
    </source>
</evidence>
<dbReference type="InterPro" id="IPR002358">
    <property type="entry name" value="Ribosomal_uL6_CS"/>
</dbReference>
<dbReference type="SUPFAM" id="SSF56047">
    <property type="entry name" value="Ribosomal protein S8"/>
    <property type="match status" value="1"/>
</dbReference>
<evidence type="ECO:0000256" key="9">
    <source>
        <dbReference type="HAMAP-Rule" id="MF_01365"/>
    </source>
</evidence>
<dbReference type="GO" id="GO:0022625">
    <property type="term" value="C:cytosolic large ribosomal subunit"/>
    <property type="evidence" value="ECO:0007669"/>
    <property type="project" value="UniProtKB-UniRule"/>
</dbReference>
<comment type="caution">
    <text evidence="15">The sequence shown here is derived from an EMBL/GenBank/DDBJ whole genome shotgun (WGS) entry which is preliminary data.</text>
</comment>
<dbReference type="GO" id="GO:0003735">
    <property type="term" value="F:structural constituent of ribosome"/>
    <property type="evidence" value="ECO:0007669"/>
    <property type="project" value="UniProtKB-UniRule"/>
</dbReference>
<dbReference type="PANTHER" id="PTHR11655:SF14">
    <property type="entry name" value="LARGE RIBOSOMAL SUBUNIT PROTEIN UL6M"/>
    <property type="match status" value="1"/>
</dbReference>
<feature type="domain" description="Large ribosomal subunit protein uL6 alpha-beta" evidence="14">
    <location>
        <begin position="152"/>
        <end position="224"/>
    </location>
</feature>
<dbReference type="FunFam" id="3.90.930.12:FF:000002">
    <property type="entry name" value="50S ribosomal protein L6"/>
    <property type="match status" value="1"/>
</dbReference>
<name>A0A6V8L4S8_9ACTN</name>
<comment type="similarity">
    <text evidence="1 8 10">Belongs to the universal ribosomal protein uS8 family.</text>
</comment>
<evidence type="ECO:0000256" key="11">
    <source>
        <dbReference type="RuleBase" id="RU003869"/>
    </source>
</evidence>
<dbReference type="FunFam" id="3.90.930.12:FF:000001">
    <property type="entry name" value="50S ribosomal protein L6"/>
    <property type="match status" value="1"/>
</dbReference>
<keyword evidence="3 8" id="KW-0699">rRNA-binding</keyword>
<dbReference type="Pfam" id="PF00410">
    <property type="entry name" value="Ribosomal_S8"/>
    <property type="match status" value="1"/>
</dbReference>
<evidence type="ECO:0000256" key="8">
    <source>
        <dbReference type="HAMAP-Rule" id="MF_01302"/>
    </source>
</evidence>
<sequence length="321" mass="34887">MTMTDPIADMLTRLRNANQAYHDRVTMPYSKIKANVAEVLKAEGYIAGWSVEDPEEGAVGKRLIVELKYGQSRERSLAGIRRVSKPGLRVYAKSPELPRVLGGLGVAIISTSQGLLTDRQARKRGWAGKSSPTSGDGRQLDMSRIGRKSIPVPTGVDVTINGRTVQVKGPKGELSHTLAEPITAERGDDGNVHVNRPDDERRSKALHGLSRTLVANMIIGVTEGYRKSLEINGTGYRVTAKGNDLEFALGFSHPVLVPAPEGITFSVERPTLFHVAGIDKQQVGEVAANIRKIRPPEPYKGKGVKYQGEVIRRKAGKAGKK</sequence>
<proteinExistence type="inferred from homology"/>
<comment type="subunit">
    <text evidence="7 8">Part of the 30S ribosomal subunit. Contacts proteins S5 and S12.</text>
</comment>
<dbReference type="Gene3D" id="3.90.930.12">
    <property type="entry name" value="Ribosomal protein L6, alpha-beta domain"/>
    <property type="match status" value="2"/>
</dbReference>
<dbReference type="Proteomes" id="UP000482960">
    <property type="component" value="Unassembled WGS sequence"/>
</dbReference>
<gene>
    <name evidence="8" type="primary">rpsH</name>
    <name evidence="9" type="synonym">rplF</name>
    <name evidence="15" type="ORF">Prum_034530</name>
</gene>
<dbReference type="InterPro" id="IPR047863">
    <property type="entry name" value="Ribosomal_uS8_CS"/>
</dbReference>
<dbReference type="InterPro" id="IPR000702">
    <property type="entry name" value="Ribosomal_uL6-like"/>
</dbReference>
<evidence type="ECO:0000256" key="3">
    <source>
        <dbReference type="ARBA" id="ARBA00022730"/>
    </source>
</evidence>
<dbReference type="PANTHER" id="PTHR11655">
    <property type="entry name" value="60S/50S RIBOSOMAL PROTEIN L6/L9"/>
    <property type="match status" value="1"/>
</dbReference>
<evidence type="ECO:0000256" key="7">
    <source>
        <dbReference type="ARBA" id="ARBA00046740"/>
    </source>
</evidence>
<dbReference type="Gene3D" id="3.30.1370.30">
    <property type="match status" value="1"/>
</dbReference>
<dbReference type="PROSITE" id="PS00053">
    <property type="entry name" value="RIBOSOMAL_S8"/>
    <property type="match status" value="1"/>
</dbReference>
<dbReference type="FunFam" id="3.30.1490.10:FF:000001">
    <property type="entry name" value="30S ribosomal protein S8"/>
    <property type="match status" value="1"/>
</dbReference>
<keyword evidence="4 8" id="KW-0694">RNA-binding</keyword>
<dbReference type="FunFam" id="3.30.1370.30:FF:000002">
    <property type="entry name" value="30S ribosomal protein S8"/>
    <property type="match status" value="1"/>
</dbReference>
<dbReference type="NCBIfam" id="TIGR03654">
    <property type="entry name" value="L6_bact"/>
    <property type="match status" value="1"/>
</dbReference>
<dbReference type="GO" id="GO:0019843">
    <property type="term" value="F:rRNA binding"/>
    <property type="evidence" value="ECO:0007669"/>
    <property type="project" value="UniProtKB-UniRule"/>
</dbReference>
<accession>A0A6V8L4S8</accession>
<dbReference type="HAMAP" id="MF_01365_B">
    <property type="entry name" value="Ribosomal_uL6_B"/>
    <property type="match status" value="1"/>
</dbReference>
<dbReference type="AlphaFoldDB" id="A0A6V8L4S8"/>
<evidence type="ECO:0000256" key="10">
    <source>
        <dbReference type="RuleBase" id="RU003660"/>
    </source>
</evidence>
<keyword evidence="5 8" id="KW-0689">Ribosomal protein</keyword>
<evidence type="ECO:0000256" key="1">
    <source>
        <dbReference type="ARBA" id="ARBA00006471"/>
    </source>
</evidence>
<comment type="function">
    <text evidence="8">One of the primary rRNA binding proteins, it binds directly to 16S rRNA central domain where it helps coordinate assembly of the platform of the 30S subunit.</text>
</comment>
<dbReference type="InterPro" id="IPR019906">
    <property type="entry name" value="Ribosomal_uL6_bac-type"/>
</dbReference>
<reference evidence="15 16" key="1">
    <citation type="submission" date="2020-03" db="EMBL/GenBank/DDBJ databases">
        <title>Whole genome shotgun sequence of Phytohabitans rumicis NBRC 108638.</title>
        <authorList>
            <person name="Komaki H."/>
            <person name="Tamura T."/>
        </authorList>
    </citation>
    <scope>NUCLEOTIDE SEQUENCE [LARGE SCALE GENOMIC DNA]</scope>
    <source>
        <strain evidence="15 16">NBRC 108638</strain>
    </source>
</reference>
<comment type="subunit">
    <text evidence="9">Part of the 50S ribosomal subunit.</text>
</comment>
<evidence type="ECO:0000313" key="16">
    <source>
        <dbReference type="Proteomes" id="UP000482960"/>
    </source>
</evidence>